<feature type="region of interest" description="Disordered" evidence="1">
    <location>
        <begin position="1"/>
        <end position="36"/>
    </location>
</feature>
<dbReference type="OrthoDB" id="9796817at2"/>
<reference evidence="3 4" key="1">
    <citation type="submission" date="2019-03" db="EMBL/GenBank/DDBJ databases">
        <title>Draft genome sequences of novel Actinobacteria.</title>
        <authorList>
            <person name="Sahin N."/>
            <person name="Ay H."/>
            <person name="Saygin H."/>
        </authorList>
    </citation>
    <scope>NUCLEOTIDE SEQUENCE [LARGE SCALE GENOMIC DNA]</scope>
    <source>
        <strain evidence="3 4">5K138</strain>
    </source>
</reference>
<dbReference type="EMBL" id="SMKZ01000002">
    <property type="protein sequence ID" value="TDE14983.1"/>
    <property type="molecule type" value="Genomic_DNA"/>
</dbReference>
<evidence type="ECO:0000313" key="4">
    <source>
        <dbReference type="Proteomes" id="UP000294739"/>
    </source>
</evidence>
<comment type="caution">
    <text evidence="3">The sequence shown here is derived from an EMBL/GenBank/DDBJ whole genome shotgun (WGS) entry which is preliminary data.</text>
</comment>
<dbReference type="GO" id="GO:0015833">
    <property type="term" value="P:peptide transport"/>
    <property type="evidence" value="ECO:0007669"/>
    <property type="project" value="TreeGrafter"/>
</dbReference>
<dbReference type="Gene3D" id="3.40.190.10">
    <property type="entry name" value="Periplasmic binding protein-like II"/>
    <property type="match status" value="1"/>
</dbReference>
<dbReference type="SUPFAM" id="SSF53850">
    <property type="entry name" value="Periplasmic binding protein-like II"/>
    <property type="match status" value="1"/>
</dbReference>
<dbReference type="Gene3D" id="3.10.105.10">
    <property type="entry name" value="Dipeptide-binding Protein, Domain 3"/>
    <property type="match status" value="1"/>
</dbReference>
<keyword evidence="4" id="KW-1185">Reference proteome</keyword>
<dbReference type="InParanoid" id="A0A4R5DVD3"/>
<sequence>MPGCTAAHNDATGVGQAGRDARRRPGVDKTTTTSPRAATIARARRSGWSTLAALAILATAACGGGSSGAGGDGASDELRVAHPFPIAGLDLVGPLSGDRAVLTINQNLFDSLTRKDPVSGEIVPWLAESWETTDGTSWTFTLRDDVVFHDGTPLTATDVQATIMTLIERKTPLAPIFAGVTSVEAPDDTTVVINADRPLGTLPSNVSLLGIAPADQVGSDDFNQRPIGSGVFEFESFEGGAELVLAANEDHWNGPPAAERLVFEQIPEASNRVVALETGEIDLTWGIPVDQVARLESADGVTVETVPAYVNYEILANWNRPPLDNLKVRQALAHAIDVEPIVENVLGGLGAPSSGPLPTTVFGSVELDPFEHDPDLARRLLDEAGVSDLTIKVLVRDQEVEQQVALAMISDWAEIGVTVEPDFQELATWTENYVNQNFDLSLTGRPTLTGDADYTLGRLYLSESDRVPCANAELDEPIVRGGSETDPEARQAAYDEALSYLWDNVCGIYPIDGLEAFAWNDALAGFEPPPSTIPFFADVRIEE</sequence>
<dbReference type="InterPro" id="IPR039424">
    <property type="entry name" value="SBP_5"/>
</dbReference>
<name>A0A4R5DVD3_9ACTN</name>
<accession>A0A4R5DVD3</accession>
<protein>
    <submittedName>
        <fullName evidence="3">ABC transporter substrate-binding protein</fullName>
    </submittedName>
</protein>
<dbReference type="GO" id="GO:1904680">
    <property type="term" value="F:peptide transmembrane transporter activity"/>
    <property type="evidence" value="ECO:0007669"/>
    <property type="project" value="TreeGrafter"/>
</dbReference>
<dbReference type="Proteomes" id="UP000294739">
    <property type="component" value="Unassembled WGS sequence"/>
</dbReference>
<dbReference type="PANTHER" id="PTHR30290">
    <property type="entry name" value="PERIPLASMIC BINDING COMPONENT OF ABC TRANSPORTER"/>
    <property type="match status" value="1"/>
</dbReference>
<feature type="domain" description="Solute-binding protein family 5" evidence="2">
    <location>
        <begin position="121"/>
        <end position="462"/>
    </location>
</feature>
<dbReference type="Pfam" id="PF00496">
    <property type="entry name" value="SBP_bac_5"/>
    <property type="match status" value="1"/>
</dbReference>
<dbReference type="AlphaFoldDB" id="A0A4R5DVD3"/>
<dbReference type="InterPro" id="IPR000914">
    <property type="entry name" value="SBP_5_dom"/>
</dbReference>
<evidence type="ECO:0000313" key="3">
    <source>
        <dbReference type="EMBL" id="TDE14983.1"/>
    </source>
</evidence>
<organism evidence="3 4">
    <name type="scientific">Jiangella asiatica</name>
    <dbReference type="NCBI Taxonomy" id="2530372"/>
    <lineage>
        <taxon>Bacteria</taxon>
        <taxon>Bacillati</taxon>
        <taxon>Actinomycetota</taxon>
        <taxon>Actinomycetes</taxon>
        <taxon>Jiangellales</taxon>
        <taxon>Jiangellaceae</taxon>
        <taxon>Jiangella</taxon>
    </lineage>
</organism>
<gene>
    <name evidence="3" type="ORF">E1269_02405</name>
</gene>
<evidence type="ECO:0000259" key="2">
    <source>
        <dbReference type="Pfam" id="PF00496"/>
    </source>
</evidence>
<evidence type="ECO:0000256" key="1">
    <source>
        <dbReference type="SAM" id="MobiDB-lite"/>
    </source>
</evidence>
<proteinExistence type="predicted"/>
<dbReference type="CDD" id="cd00995">
    <property type="entry name" value="PBP2_NikA_DppA_OppA_like"/>
    <property type="match status" value="1"/>
</dbReference>